<evidence type="ECO:0000256" key="3">
    <source>
        <dbReference type="ARBA" id="ARBA00022801"/>
    </source>
</evidence>
<evidence type="ECO:0000256" key="2">
    <source>
        <dbReference type="ARBA" id="ARBA00022723"/>
    </source>
</evidence>
<feature type="domain" description="Peptidase M3A/M3B catalytic" evidence="7">
    <location>
        <begin position="172"/>
        <end position="553"/>
    </location>
</feature>
<evidence type="ECO:0000313" key="8">
    <source>
        <dbReference type="EMBL" id="QJR34748.1"/>
    </source>
</evidence>
<sequence length="584" mass="65972">MRPNSNIMIELPASPEAFRDAAWDDILPYYEQLATIHVDATTPVVESWLSTWSRLDTLVGEAGTLAMIAYTGNTADTAAETAYLRFSMEIFPKLEEQGVRLAKRLLDLGWSRDDLATTIRRFRTDIEIFREANVARFSQIEELSAGYQKITGGLSVDWDGTPKTIPQLQPFLKSADREERERAFRLGAEAYMVKRDEFADLFDNMYVLRDAVAKEAGFADYQRYCFAAKHRFDYTPEDTARFHDAVKKTVTPAVARLMEHRRASLGVDVLRPWDVTVDLNADEPLKPFGDVETFIDRAKTIFHRVDPELGTQFRIMADEQLLDLESRPGKAPGGYCTDLSFRGRPFIFMNAVGVPDDVQTLVHEAGHCFHDFATHSLPFTWQRRTGHEAAELASMSMELLAMPYFVAPDGYYTPDQARVAWLEHLEDVLGSLVHIASVDAFQAWIYTDPAGADRDARDAKWLEIRKEFESGVEWSGLERERVGRWYRQLHIFELPFYYIEYGLAQLGALQVFRNAVADAGDAVAAYKRFLKLGGTRPLPELYAAAGVKLVFDAETMAELVAFAEERIAALRAGADAPFRGVVPV</sequence>
<proteinExistence type="inferred from homology"/>
<dbReference type="PANTHER" id="PTHR11804:SF48">
    <property type="entry name" value="PUTATIVE-RELATED"/>
    <property type="match status" value="1"/>
</dbReference>
<dbReference type="Pfam" id="PF01432">
    <property type="entry name" value="Peptidase_M3"/>
    <property type="match status" value="1"/>
</dbReference>
<keyword evidence="4 6" id="KW-0862">Zinc</keyword>
<dbReference type="PANTHER" id="PTHR11804">
    <property type="entry name" value="PROTEASE M3 THIMET OLIGOPEPTIDASE-RELATED"/>
    <property type="match status" value="1"/>
</dbReference>
<dbReference type="RefSeq" id="WP_171224176.1">
    <property type="nucleotide sequence ID" value="NZ_CP053085.1"/>
</dbReference>
<gene>
    <name evidence="8" type="ORF">HKW67_04075</name>
</gene>
<comment type="cofactor">
    <cofactor evidence="6">
        <name>Zn(2+)</name>
        <dbReference type="ChEBI" id="CHEBI:29105"/>
    </cofactor>
    <text evidence="6">Binds 1 zinc ion.</text>
</comment>
<dbReference type="InterPro" id="IPR045090">
    <property type="entry name" value="Pept_M3A_M3B"/>
</dbReference>
<evidence type="ECO:0000256" key="6">
    <source>
        <dbReference type="RuleBase" id="RU003435"/>
    </source>
</evidence>
<dbReference type="Gene3D" id="1.10.1370.30">
    <property type="match status" value="1"/>
</dbReference>
<comment type="similarity">
    <text evidence="6">Belongs to the peptidase M3 family.</text>
</comment>
<evidence type="ECO:0000313" key="9">
    <source>
        <dbReference type="Proteomes" id="UP000500938"/>
    </source>
</evidence>
<dbReference type="InterPro" id="IPR001567">
    <property type="entry name" value="Pept_M3A_M3B_dom"/>
</dbReference>
<dbReference type="GO" id="GO:0046872">
    <property type="term" value="F:metal ion binding"/>
    <property type="evidence" value="ECO:0007669"/>
    <property type="project" value="UniProtKB-UniRule"/>
</dbReference>
<dbReference type="AlphaFoldDB" id="A0A6M4ILJ7"/>
<dbReference type="InterPro" id="IPR011976">
    <property type="entry name" value="Pept_M3B_oligopep-rel"/>
</dbReference>
<reference evidence="8 9" key="1">
    <citation type="submission" date="2020-05" db="EMBL/GenBank/DDBJ databases">
        <title>Complete genome sequence of Gemmatimonas greenlandica TET16.</title>
        <authorList>
            <person name="Zeng Y."/>
        </authorList>
    </citation>
    <scope>NUCLEOTIDE SEQUENCE [LARGE SCALE GENOMIC DNA]</scope>
    <source>
        <strain evidence="8 9">TET16</strain>
    </source>
</reference>
<dbReference type="NCBIfam" id="TIGR02289">
    <property type="entry name" value="M3_not_pepF"/>
    <property type="match status" value="1"/>
</dbReference>
<evidence type="ECO:0000256" key="1">
    <source>
        <dbReference type="ARBA" id="ARBA00022670"/>
    </source>
</evidence>
<dbReference type="EMBL" id="CP053085">
    <property type="protein sequence ID" value="QJR34748.1"/>
    <property type="molecule type" value="Genomic_DNA"/>
</dbReference>
<keyword evidence="1 6" id="KW-0645">Protease</keyword>
<keyword evidence="9" id="KW-1185">Reference proteome</keyword>
<dbReference type="GO" id="GO:0006518">
    <property type="term" value="P:peptide metabolic process"/>
    <property type="evidence" value="ECO:0007669"/>
    <property type="project" value="TreeGrafter"/>
</dbReference>
<protein>
    <submittedName>
        <fullName evidence="8">M3 family oligoendopeptidase</fullName>
    </submittedName>
</protein>
<evidence type="ECO:0000256" key="4">
    <source>
        <dbReference type="ARBA" id="ARBA00022833"/>
    </source>
</evidence>
<keyword evidence="5 6" id="KW-0482">Metalloprotease</keyword>
<evidence type="ECO:0000259" key="7">
    <source>
        <dbReference type="Pfam" id="PF01432"/>
    </source>
</evidence>
<dbReference type="Proteomes" id="UP000500938">
    <property type="component" value="Chromosome"/>
</dbReference>
<accession>A0A6M4ILJ7</accession>
<name>A0A6M4ILJ7_9BACT</name>
<dbReference type="SUPFAM" id="SSF55486">
    <property type="entry name" value="Metalloproteases ('zincins'), catalytic domain"/>
    <property type="match status" value="1"/>
</dbReference>
<organism evidence="8 9">
    <name type="scientific">Gemmatimonas groenlandica</name>
    <dbReference type="NCBI Taxonomy" id="2732249"/>
    <lineage>
        <taxon>Bacteria</taxon>
        <taxon>Pseudomonadati</taxon>
        <taxon>Gemmatimonadota</taxon>
        <taxon>Gemmatimonadia</taxon>
        <taxon>Gemmatimonadales</taxon>
        <taxon>Gemmatimonadaceae</taxon>
        <taxon>Gemmatimonas</taxon>
    </lineage>
</organism>
<dbReference type="CDD" id="cd09606">
    <property type="entry name" value="M3B_PepF"/>
    <property type="match status" value="1"/>
</dbReference>
<evidence type="ECO:0000256" key="5">
    <source>
        <dbReference type="ARBA" id="ARBA00023049"/>
    </source>
</evidence>
<keyword evidence="3 6" id="KW-0378">Hydrolase</keyword>
<keyword evidence="2 6" id="KW-0479">Metal-binding</keyword>
<dbReference type="GO" id="GO:0006508">
    <property type="term" value="P:proteolysis"/>
    <property type="evidence" value="ECO:0007669"/>
    <property type="project" value="UniProtKB-KW"/>
</dbReference>
<dbReference type="KEGG" id="ggr:HKW67_04075"/>
<dbReference type="GO" id="GO:0004222">
    <property type="term" value="F:metalloendopeptidase activity"/>
    <property type="evidence" value="ECO:0007669"/>
    <property type="project" value="InterPro"/>
</dbReference>